<feature type="compositionally biased region" description="Pro residues" evidence="2">
    <location>
        <begin position="271"/>
        <end position="280"/>
    </location>
</feature>
<dbReference type="Pfam" id="PF13519">
    <property type="entry name" value="VWA_2"/>
    <property type="match status" value="1"/>
</dbReference>
<dbReference type="PANTHER" id="PTHR43473:SF2">
    <property type="entry name" value="MAGNESIUM-CHELATASE SUBUNIT CHLD, CHLOROPLASTIC"/>
    <property type="match status" value="1"/>
</dbReference>
<feature type="region of interest" description="Disordered" evidence="2">
    <location>
        <begin position="342"/>
        <end position="374"/>
    </location>
</feature>
<dbReference type="Pfam" id="PF17863">
    <property type="entry name" value="AAA_lid_2"/>
    <property type="match status" value="1"/>
</dbReference>
<dbReference type="Gene3D" id="3.40.50.300">
    <property type="entry name" value="P-loop containing nucleotide triphosphate hydrolases"/>
    <property type="match status" value="1"/>
</dbReference>
<dbReference type="SMART" id="SM00327">
    <property type="entry name" value="VWA"/>
    <property type="match status" value="1"/>
</dbReference>
<reference evidence="5" key="1">
    <citation type="journal article" date="2019" name="Int. J. Syst. Evol. Microbiol.">
        <title>The Global Catalogue of Microorganisms (GCM) 10K type strain sequencing project: providing services to taxonomists for standard genome sequencing and annotation.</title>
        <authorList>
            <consortium name="The Broad Institute Genomics Platform"/>
            <consortium name="The Broad Institute Genome Sequencing Center for Infectious Disease"/>
            <person name="Wu L."/>
            <person name="Ma J."/>
        </authorList>
    </citation>
    <scope>NUCLEOTIDE SEQUENCE [LARGE SCALE GENOMIC DNA]</scope>
    <source>
        <strain evidence="5">KCTC 42501</strain>
    </source>
</reference>
<feature type="region of interest" description="Disordered" evidence="2">
    <location>
        <begin position="256"/>
        <end position="310"/>
    </location>
</feature>
<dbReference type="SUPFAM" id="SSF53300">
    <property type="entry name" value="vWA-like"/>
    <property type="match status" value="1"/>
</dbReference>
<dbReference type="RefSeq" id="WP_382177552.1">
    <property type="nucleotide sequence ID" value="NZ_JBHRXX010000009.1"/>
</dbReference>
<dbReference type="InterPro" id="IPR041628">
    <property type="entry name" value="ChlI/MoxR_AAA_lid"/>
</dbReference>
<name>A0ABV7W7G4_9BURK</name>
<evidence type="ECO:0000259" key="3">
    <source>
        <dbReference type="PROSITE" id="PS50234"/>
    </source>
</evidence>
<comment type="similarity">
    <text evidence="1">Belongs to the Mg-chelatase subunits D/I family.</text>
</comment>
<evidence type="ECO:0000313" key="4">
    <source>
        <dbReference type="EMBL" id="MFC3685773.1"/>
    </source>
</evidence>
<dbReference type="PROSITE" id="PS50234">
    <property type="entry name" value="VWFA"/>
    <property type="match status" value="1"/>
</dbReference>
<evidence type="ECO:0000313" key="5">
    <source>
        <dbReference type="Proteomes" id="UP001595729"/>
    </source>
</evidence>
<sequence length="605" mass="62920">MNPWDSARLSVRMALAAALLAVDPSGLGGVALRGPAGPLRDQWLALLRRLLPPGSPWLRVPSHAGDAALLGGLDLNATLETGRPVAQPGLLARADGGVLVLPMAERVSPGVASRLSAVVDRQQVVLVREGLSLRSPARFALLALDEGMADEERPPAALLDRLALHLLTEPAPEGEIPPDWLAADIERAQMRLPHVTLPEPVLQGLCAAALAWGIDSLRAPLMAVRVARAAAALDGRNEVDDTHAALAAALVLAPRATRMPPPATSDDADPHPSPAEPGPAPQAAASPPAPHRPDEHPADRDAAQDTGQPEQAALEDRLVEAVRASIPPGLLAALQAGQARQARASAAGRAGAASKHPNRGRPVGSRRAEPRSGARLHVLDTLRAAAPWQRLRQEAAGGPARLRVRREDFHVVRYRQHRPTTTVFVVDASGSSALHRLAEAKGAVELLLAECYVRRDRVAVLAFRGAGTELLLPPTRSLTRAKRSLGALPGGGGTPLASGIAAAAELAGQLTRGGDSATVVLLTDGRANIARDGSPGRTQAQQDALAAAQRFRAEGLSALLIDTSPQPSDPARTLAEAMGAAYLALPHAGAEGLAKAVQWAAGPTR</sequence>
<dbReference type="InterPro" id="IPR036465">
    <property type="entry name" value="vWFA_dom_sf"/>
</dbReference>
<feature type="compositionally biased region" description="Low complexity" evidence="2">
    <location>
        <begin position="342"/>
        <end position="354"/>
    </location>
</feature>
<dbReference type="NCBIfam" id="NF009943">
    <property type="entry name" value="PRK13406.1"/>
    <property type="match status" value="1"/>
</dbReference>
<dbReference type="GO" id="GO:0016851">
    <property type="term" value="F:magnesium chelatase activity"/>
    <property type="evidence" value="ECO:0007669"/>
    <property type="project" value="UniProtKB-EC"/>
</dbReference>
<dbReference type="EC" id="6.6.1.1" evidence="4"/>
<comment type="caution">
    <text evidence="4">The sequence shown here is derived from an EMBL/GenBank/DDBJ whole genome shotgun (WGS) entry which is preliminary data.</text>
</comment>
<dbReference type="InterPro" id="IPR041702">
    <property type="entry name" value="BchD/ChlD_VWA"/>
</dbReference>
<dbReference type="Proteomes" id="UP001595729">
    <property type="component" value="Unassembled WGS sequence"/>
</dbReference>
<dbReference type="CDD" id="cd01451">
    <property type="entry name" value="vWA_Magnesium_chelatase"/>
    <property type="match status" value="1"/>
</dbReference>
<feature type="domain" description="VWFA" evidence="3">
    <location>
        <begin position="421"/>
        <end position="561"/>
    </location>
</feature>
<dbReference type="Gene3D" id="3.40.50.410">
    <property type="entry name" value="von Willebrand factor, type A domain"/>
    <property type="match status" value="1"/>
</dbReference>
<dbReference type="EMBL" id="JBHRXX010000009">
    <property type="protein sequence ID" value="MFC3685773.1"/>
    <property type="molecule type" value="Genomic_DNA"/>
</dbReference>
<evidence type="ECO:0000256" key="2">
    <source>
        <dbReference type="SAM" id="MobiDB-lite"/>
    </source>
</evidence>
<gene>
    <name evidence="4" type="ORF">ACFOPI_19380</name>
</gene>
<dbReference type="Gene3D" id="1.10.8.80">
    <property type="entry name" value="Magnesium chelatase subunit I, C-Terminal domain"/>
    <property type="match status" value="1"/>
</dbReference>
<evidence type="ECO:0000256" key="1">
    <source>
        <dbReference type="ARBA" id="ARBA00005799"/>
    </source>
</evidence>
<dbReference type="InterPro" id="IPR027417">
    <property type="entry name" value="P-loop_NTPase"/>
</dbReference>
<keyword evidence="4" id="KW-0436">Ligase</keyword>
<protein>
    <submittedName>
        <fullName evidence="4">Magnesium chelatase subunit D</fullName>
        <ecNumber evidence="4">6.6.1.1</ecNumber>
    </submittedName>
</protein>
<accession>A0ABV7W7G4</accession>
<proteinExistence type="inferred from homology"/>
<organism evidence="4 5">
    <name type="scientific">Hydrogenophaga luteola</name>
    <dbReference type="NCBI Taxonomy" id="1591122"/>
    <lineage>
        <taxon>Bacteria</taxon>
        <taxon>Pseudomonadati</taxon>
        <taxon>Pseudomonadota</taxon>
        <taxon>Betaproteobacteria</taxon>
        <taxon>Burkholderiales</taxon>
        <taxon>Comamonadaceae</taxon>
        <taxon>Hydrogenophaga</taxon>
    </lineage>
</organism>
<dbReference type="InterPro" id="IPR002035">
    <property type="entry name" value="VWF_A"/>
</dbReference>
<dbReference type="PANTHER" id="PTHR43473">
    <property type="entry name" value="MAGNESIUM-CHELATASE SUBUNIT CHLD, CHLOROPLASTIC"/>
    <property type="match status" value="1"/>
</dbReference>
<dbReference type="SUPFAM" id="SSF52540">
    <property type="entry name" value="P-loop containing nucleoside triphosphate hydrolases"/>
    <property type="match status" value="1"/>
</dbReference>
<keyword evidence="5" id="KW-1185">Reference proteome</keyword>
<feature type="compositionally biased region" description="Basic and acidic residues" evidence="2">
    <location>
        <begin position="291"/>
        <end position="303"/>
    </location>
</feature>